<evidence type="ECO:0000259" key="1">
    <source>
        <dbReference type="Pfam" id="PF02350"/>
    </source>
</evidence>
<dbReference type="Pfam" id="PF02350">
    <property type="entry name" value="Epimerase_2"/>
    <property type="match status" value="1"/>
</dbReference>
<dbReference type="SUPFAM" id="SSF53756">
    <property type="entry name" value="UDP-Glycosyltransferase/glycogen phosphorylase"/>
    <property type="match status" value="1"/>
</dbReference>
<gene>
    <name evidence="2" type="ORF">MM415B00496_0054</name>
</gene>
<organism evidence="2">
    <name type="scientific">viral metagenome</name>
    <dbReference type="NCBI Taxonomy" id="1070528"/>
    <lineage>
        <taxon>unclassified sequences</taxon>
        <taxon>metagenomes</taxon>
        <taxon>organismal metagenomes</taxon>
    </lineage>
</organism>
<sequence length="287" mass="32931">MKELQMRDDVEADWFEVTMNLSSPSICLALGRFSHYLDVVKPNIIVTPCDRFEMVYLAAYAFHTGYFIFHLHAGNNLSNHMDDLNRRVISAFSHVMFANMPEHKENLIRQGEEAWRIRVVGSTAFDVGYDYSVVPGEPFSLVILHPDLVSSFNTDIDIGKTVDAILETEKTVKTTIWIYPNHDKNFELIEQHLAKVKPNKRFFKYENLPREQYMALLNKCAVAIGNSSSFYYELPVVNPKARLIQIGERNRGLVVPKTVTGGSRRIATILATISLNEKLYKKWVNQK</sequence>
<dbReference type="InterPro" id="IPR029767">
    <property type="entry name" value="WecB-like"/>
</dbReference>
<dbReference type="PANTHER" id="PTHR43174:SF3">
    <property type="entry name" value="UDP-N-ACETYLGLUCOSAMINE 2-EPIMERASE"/>
    <property type="match status" value="1"/>
</dbReference>
<name>A0A6M3J3P8_9ZZZZ</name>
<reference evidence="2" key="1">
    <citation type="submission" date="2020-03" db="EMBL/GenBank/DDBJ databases">
        <title>The deep terrestrial virosphere.</title>
        <authorList>
            <person name="Holmfeldt K."/>
            <person name="Nilsson E."/>
            <person name="Simone D."/>
            <person name="Lopez-Fernandez M."/>
            <person name="Wu X."/>
            <person name="de Brujin I."/>
            <person name="Lundin D."/>
            <person name="Andersson A."/>
            <person name="Bertilsson S."/>
            <person name="Dopson M."/>
        </authorList>
    </citation>
    <scope>NUCLEOTIDE SEQUENCE</scope>
    <source>
        <strain evidence="2">MM415B00496</strain>
    </source>
</reference>
<dbReference type="EMBL" id="MT141520">
    <property type="protein sequence ID" value="QJA64496.1"/>
    <property type="molecule type" value="Genomic_DNA"/>
</dbReference>
<dbReference type="InterPro" id="IPR003331">
    <property type="entry name" value="UDP_GlcNAc_Epimerase_2_dom"/>
</dbReference>
<dbReference type="AlphaFoldDB" id="A0A6M3J3P8"/>
<proteinExistence type="predicted"/>
<accession>A0A6M3J3P8</accession>
<protein>
    <submittedName>
        <fullName evidence="2">Putative UDP-N-acetylglucosamine 2-epimerase</fullName>
    </submittedName>
</protein>
<dbReference type="PANTHER" id="PTHR43174">
    <property type="entry name" value="UDP-N-ACETYLGLUCOSAMINE 2-EPIMERASE"/>
    <property type="match status" value="1"/>
</dbReference>
<dbReference type="Gene3D" id="3.40.50.2000">
    <property type="entry name" value="Glycogen Phosphorylase B"/>
    <property type="match status" value="2"/>
</dbReference>
<evidence type="ECO:0000313" key="2">
    <source>
        <dbReference type="EMBL" id="QJA64496.1"/>
    </source>
</evidence>
<feature type="domain" description="UDP-N-acetylglucosamine 2-epimerase" evidence="1">
    <location>
        <begin position="25"/>
        <end position="262"/>
    </location>
</feature>